<sequence length="109" mass="12361">MVVSDAKCHLKCVIAFYSLKPKLAHEEREEDDALTLHAMAFAEFVAYIESFRHDPETAPVFSMPNLCGLNGNRVKDQGLQVPSRVHFGCLKEKKKLLAALPLFFFIQPR</sequence>
<keyword evidence="2" id="KW-1185">Reference proteome</keyword>
<dbReference type="AlphaFoldDB" id="A0AAV4C1H0"/>
<evidence type="ECO:0000313" key="2">
    <source>
        <dbReference type="Proteomes" id="UP000735302"/>
    </source>
</evidence>
<evidence type="ECO:0000313" key="1">
    <source>
        <dbReference type="EMBL" id="GFO25192.1"/>
    </source>
</evidence>
<dbReference type="EMBL" id="BLXT01005736">
    <property type="protein sequence ID" value="GFO25192.1"/>
    <property type="molecule type" value="Genomic_DNA"/>
</dbReference>
<name>A0AAV4C1H0_9GAST</name>
<accession>A0AAV4C1H0</accession>
<organism evidence="1 2">
    <name type="scientific">Plakobranchus ocellatus</name>
    <dbReference type="NCBI Taxonomy" id="259542"/>
    <lineage>
        <taxon>Eukaryota</taxon>
        <taxon>Metazoa</taxon>
        <taxon>Spiralia</taxon>
        <taxon>Lophotrochozoa</taxon>
        <taxon>Mollusca</taxon>
        <taxon>Gastropoda</taxon>
        <taxon>Heterobranchia</taxon>
        <taxon>Euthyneura</taxon>
        <taxon>Panpulmonata</taxon>
        <taxon>Sacoglossa</taxon>
        <taxon>Placobranchoidea</taxon>
        <taxon>Plakobranchidae</taxon>
        <taxon>Plakobranchus</taxon>
    </lineage>
</organism>
<reference evidence="1 2" key="1">
    <citation type="journal article" date="2021" name="Elife">
        <title>Chloroplast acquisition without the gene transfer in kleptoplastic sea slugs, Plakobranchus ocellatus.</title>
        <authorList>
            <person name="Maeda T."/>
            <person name="Takahashi S."/>
            <person name="Yoshida T."/>
            <person name="Shimamura S."/>
            <person name="Takaki Y."/>
            <person name="Nagai Y."/>
            <person name="Toyoda A."/>
            <person name="Suzuki Y."/>
            <person name="Arimoto A."/>
            <person name="Ishii H."/>
            <person name="Satoh N."/>
            <person name="Nishiyama T."/>
            <person name="Hasebe M."/>
            <person name="Maruyama T."/>
            <person name="Minagawa J."/>
            <person name="Obokata J."/>
            <person name="Shigenobu S."/>
        </authorList>
    </citation>
    <scope>NUCLEOTIDE SEQUENCE [LARGE SCALE GENOMIC DNA]</scope>
</reference>
<dbReference type="Proteomes" id="UP000735302">
    <property type="component" value="Unassembled WGS sequence"/>
</dbReference>
<proteinExistence type="predicted"/>
<comment type="caution">
    <text evidence="1">The sequence shown here is derived from an EMBL/GenBank/DDBJ whole genome shotgun (WGS) entry which is preliminary data.</text>
</comment>
<protein>
    <submittedName>
        <fullName evidence="1">Uncharacterized protein</fullName>
    </submittedName>
</protein>
<gene>
    <name evidence="1" type="ORF">PoB_005169700</name>
</gene>